<sequence length="414" mass="45160">MDELLKNNLFATHAVAAAGSVALGTVLTYPLDTVKSLVQVRVQYQSFTELCIGCVCVSCTMHACVSGWNLHFSSLVGSSPSKHLATGQVFQRVLTLSGISGLYKGIGWLVLGRISGCGARFGVYELQTAFYKDGRVDNFVFVSEALLAGITAGALESLLSSPFEIIKLRAQVAAASRISKTTSTVERGIASPLLSRLLRGYSPDMRAMNNTVDLLSTLTTKHPNTMTSLREYPWMMTGSGRPPSVIDVRRPRHIFSFEGIGAFWRGLRSGLVRDSVFGGVFFSTWQFLHRAMLDWKAVGMNPPPRSDDEIGPLSPVAVSLAAGFSGAIAAAASHSFDTAKSRAQCIVIPKYVSMERKLLKWPLPGKRFERYTGIHPADRSILFRGVWLRMGRSGIASFVVVGSYYWAVDHLVPK</sequence>
<dbReference type="PROSITE" id="PS50920">
    <property type="entry name" value="SOLCAR"/>
    <property type="match status" value="2"/>
</dbReference>
<dbReference type="EMBL" id="OX459121">
    <property type="protein sequence ID" value="CAI9103969.1"/>
    <property type="molecule type" value="Genomic_DNA"/>
</dbReference>
<evidence type="ECO:0000313" key="11">
    <source>
        <dbReference type="Proteomes" id="UP001161247"/>
    </source>
</evidence>
<evidence type="ECO:0000313" key="10">
    <source>
        <dbReference type="EMBL" id="CAI9103969.1"/>
    </source>
</evidence>
<evidence type="ECO:0000256" key="4">
    <source>
        <dbReference type="ARBA" id="ARBA00022692"/>
    </source>
</evidence>
<feature type="repeat" description="Solcar" evidence="8">
    <location>
        <begin position="8"/>
        <end position="130"/>
    </location>
</feature>
<evidence type="ECO:0000256" key="1">
    <source>
        <dbReference type="ARBA" id="ARBA00004141"/>
    </source>
</evidence>
<evidence type="ECO:0000256" key="8">
    <source>
        <dbReference type="PROSITE-ProRule" id="PRU00282"/>
    </source>
</evidence>
<reference evidence="10" key="1">
    <citation type="submission" date="2023-03" db="EMBL/GenBank/DDBJ databases">
        <authorList>
            <person name="Julca I."/>
        </authorList>
    </citation>
    <scope>NUCLEOTIDE SEQUENCE</scope>
</reference>
<evidence type="ECO:0000256" key="5">
    <source>
        <dbReference type="ARBA" id="ARBA00022737"/>
    </source>
</evidence>
<evidence type="ECO:0000256" key="7">
    <source>
        <dbReference type="ARBA" id="ARBA00023136"/>
    </source>
</evidence>
<evidence type="ECO:0000256" key="3">
    <source>
        <dbReference type="ARBA" id="ARBA00022448"/>
    </source>
</evidence>
<keyword evidence="4 8" id="KW-0812">Transmembrane</keyword>
<feature type="repeat" description="Solcar" evidence="8">
    <location>
        <begin position="140"/>
        <end position="291"/>
    </location>
</feature>
<dbReference type="AlphaFoldDB" id="A0AAV1D7Y0"/>
<comment type="similarity">
    <text evidence="2 9">Belongs to the mitochondrial carrier (TC 2.A.29) family.</text>
</comment>
<dbReference type="Proteomes" id="UP001161247">
    <property type="component" value="Chromosome 4"/>
</dbReference>
<dbReference type="InterPro" id="IPR018108">
    <property type="entry name" value="MCP_transmembrane"/>
</dbReference>
<name>A0AAV1D7Y0_OLDCO</name>
<keyword evidence="5" id="KW-0677">Repeat</keyword>
<dbReference type="PANTHER" id="PTHR45667">
    <property type="entry name" value="S-ADENOSYLMETHIONINE MITOCHONDRIAL CARRIER PROTEIN"/>
    <property type="match status" value="1"/>
</dbReference>
<evidence type="ECO:0000256" key="9">
    <source>
        <dbReference type="RuleBase" id="RU000488"/>
    </source>
</evidence>
<dbReference type="Gene3D" id="1.50.40.10">
    <property type="entry name" value="Mitochondrial carrier domain"/>
    <property type="match status" value="2"/>
</dbReference>
<keyword evidence="3 9" id="KW-0813">Transport</keyword>
<accession>A0AAV1D7Y0</accession>
<evidence type="ECO:0000256" key="6">
    <source>
        <dbReference type="ARBA" id="ARBA00022989"/>
    </source>
</evidence>
<dbReference type="Pfam" id="PF00153">
    <property type="entry name" value="Mito_carr"/>
    <property type="match status" value="2"/>
</dbReference>
<dbReference type="InterPro" id="IPR023395">
    <property type="entry name" value="MCP_dom_sf"/>
</dbReference>
<dbReference type="GO" id="GO:0016020">
    <property type="term" value="C:membrane"/>
    <property type="evidence" value="ECO:0007669"/>
    <property type="project" value="UniProtKB-SubCell"/>
</dbReference>
<keyword evidence="11" id="KW-1185">Reference proteome</keyword>
<keyword evidence="7 8" id="KW-0472">Membrane</keyword>
<organism evidence="10 11">
    <name type="scientific">Oldenlandia corymbosa var. corymbosa</name>
    <dbReference type="NCBI Taxonomy" id="529605"/>
    <lineage>
        <taxon>Eukaryota</taxon>
        <taxon>Viridiplantae</taxon>
        <taxon>Streptophyta</taxon>
        <taxon>Embryophyta</taxon>
        <taxon>Tracheophyta</taxon>
        <taxon>Spermatophyta</taxon>
        <taxon>Magnoliopsida</taxon>
        <taxon>eudicotyledons</taxon>
        <taxon>Gunneridae</taxon>
        <taxon>Pentapetalae</taxon>
        <taxon>asterids</taxon>
        <taxon>lamiids</taxon>
        <taxon>Gentianales</taxon>
        <taxon>Rubiaceae</taxon>
        <taxon>Rubioideae</taxon>
        <taxon>Spermacoceae</taxon>
        <taxon>Hedyotis-Oldenlandia complex</taxon>
        <taxon>Oldenlandia</taxon>
    </lineage>
</organism>
<proteinExistence type="inferred from homology"/>
<keyword evidence="6" id="KW-1133">Transmembrane helix</keyword>
<comment type="subcellular location">
    <subcellularLocation>
        <location evidence="1">Membrane</location>
        <topology evidence="1">Multi-pass membrane protein</topology>
    </subcellularLocation>
</comment>
<gene>
    <name evidence="10" type="ORF">OLC1_LOCUS13005</name>
</gene>
<evidence type="ECO:0000256" key="2">
    <source>
        <dbReference type="ARBA" id="ARBA00006375"/>
    </source>
</evidence>
<protein>
    <submittedName>
        <fullName evidence="10">OLC1v1002568C2</fullName>
    </submittedName>
</protein>
<dbReference type="SUPFAM" id="SSF103506">
    <property type="entry name" value="Mitochondrial carrier"/>
    <property type="match status" value="1"/>
</dbReference>